<evidence type="ECO:0000256" key="5">
    <source>
        <dbReference type="PIRSR" id="PIRSR036492-1"/>
    </source>
</evidence>
<keyword evidence="8" id="KW-1133">Transmembrane helix</keyword>
<keyword evidence="8" id="KW-0472">Membrane</keyword>
<protein>
    <recommendedName>
        <fullName evidence="4">Aldehyde dehydrogenase</fullName>
    </recommendedName>
</protein>
<dbReference type="CDD" id="cd07136">
    <property type="entry name" value="ALDH_YwdH-P39616"/>
    <property type="match status" value="1"/>
</dbReference>
<evidence type="ECO:0000313" key="10">
    <source>
        <dbReference type="EMBL" id="SDN29927.1"/>
    </source>
</evidence>
<dbReference type="InterPro" id="IPR029510">
    <property type="entry name" value="Ald_DH_CS_GLU"/>
</dbReference>
<dbReference type="AlphaFoldDB" id="A0A1H0A942"/>
<feature type="transmembrane region" description="Helical" evidence="8">
    <location>
        <begin position="23"/>
        <end position="43"/>
    </location>
</feature>
<evidence type="ECO:0000313" key="11">
    <source>
        <dbReference type="Proteomes" id="UP000199544"/>
    </source>
</evidence>
<evidence type="ECO:0000256" key="6">
    <source>
        <dbReference type="PROSITE-ProRule" id="PRU10007"/>
    </source>
</evidence>
<dbReference type="PROSITE" id="PS00687">
    <property type="entry name" value="ALDEHYDE_DEHYDR_GLU"/>
    <property type="match status" value="1"/>
</dbReference>
<dbReference type="GO" id="GO:0006081">
    <property type="term" value="P:aldehyde metabolic process"/>
    <property type="evidence" value="ECO:0007669"/>
    <property type="project" value="InterPro"/>
</dbReference>
<dbReference type="InterPro" id="IPR016161">
    <property type="entry name" value="Ald_DH/histidinol_DH"/>
</dbReference>
<dbReference type="InterPro" id="IPR012394">
    <property type="entry name" value="Aldehyde_DH_NAD(P)"/>
</dbReference>
<dbReference type="Gene3D" id="3.40.605.10">
    <property type="entry name" value="Aldehyde Dehydrogenase, Chain A, domain 1"/>
    <property type="match status" value="1"/>
</dbReference>
<feature type="active site" evidence="5 6">
    <location>
        <position position="266"/>
    </location>
</feature>
<evidence type="ECO:0000259" key="9">
    <source>
        <dbReference type="Pfam" id="PF00171"/>
    </source>
</evidence>
<evidence type="ECO:0000256" key="1">
    <source>
        <dbReference type="ARBA" id="ARBA00009986"/>
    </source>
</evidence>
<gene>
    <name evidence="10" type="ORF">SAMN04488137_3987</name>
</gene>
<proteinExistence type="inferred from homology"/>
<comment type="similarity">
    <text evidence="1 4 7">Belongs to the aldehyde dehydrogenase family.</text>
</comment>
<name>A0A1H0A942_9BACL</name>
<dbReference type="STRING" id="459525.SAMN04488137_3987"/>
<dbReference type="InterPro" id="IPR015590">
    <property type="entry name" value="Aldehyde_DH_dom"/>
</dbReference>
<keyword evidence="2 4" id="KW-0560">Oxidoreductase</keyword>
<dbReference type="PIRSF" id="PIRSF036492">
    <property type="entry name" value="ALDH"/>
    <property type="match status" value="1"/>
</dbReference>
<evidence type="ECO:0000256" key="8">
    <source>
        <dbReference type="SAM" id="Phobius"/>
    </source>
</evidence>
<evidence type="ECO:0000256" key="4">
    <source>
        <dbReference type="PIRNR" id="PIRNR036492"/>
    </source>
</evidence>
<keyword evidence="3" id="KW-0520">NAD</keyword>
<dbReference type="Gene3D" id="3.40.309.10">
    <property type="entry name" value="Aldehyde Dehydrogenase, Chain A, domain 2"/>
    <property type="match status" value="1"/>
</dbReference>
<feature type="active site" evidence="5">
    <location>
        <position position="300"/>
    </location>
</feature>
<dbReference type="FunFam" id="3.40.309.10:FF:000003">
    <property type="entry name" value="Aldehyde dehydrogenase"/>
    <property type="match status" value="1"/>
</dbReference>
<evidence type="ECO:0000256" key="7">
    <source>
        <dbReference type="RuleBase" id="RU003345"/>
    </source>
</evidence>
<dbReference type="Pfam" id="PF00171">
    <property type="entry name" value="Aldedh"/>
    <property type="match status" value="1"/>
</dbReference>
<dbReference type="GO" id="GO:0004029">
    <property type="term" value="F:aldehyde dehydrogenase (NAD+) activity"/>
    <property type="evidence" value="ECO:0007669"/>
    <property type="project" value="TreeGrafter"/>
</dbReference>
<evidence type="ECO:0000256" key="2">
    <source>
        <dbReference type="ARBA" id="ARBA00023002"/>
    </source>
</evidence>
<dbReference type="InterPro" id="IPR016163">
    <property type="entry name" value="Ald_DH_C"/>
</dbReference>
<dbReference type="SUPFAM" id="SSF53720">
    <property type="entry name" value="ALDH-like"/>
    <property type="match status" value="1"/>
</dbReference>
<dbReference type="PANTHER" id="PTHR43570">
    <property type="entry name" value="ALDEHYDE DEHYDROGENASE"/>
    <property type="match status" value="1"/>
</dbReference>
<accession>A0A1H0A942</accession>
<dbReference type="EMBL" id="FNHW01000002">
    <property type="protein sequence ID" value="SDN29927.1"/>
    <property type="molecule type" value="Genomic_DNA"/>
</dbReference>
<evidence type="ECO:0000256" key="3">
    <source>
        <dbReference type="ARBA" id="ARBA00023027"/>
    </source>
</evidence>
<feature type="domain" description="Aldehyde dehydrogenase" evidence="9">
    <location>
        <begin position="53"/>
        <end position="484"/>
    </location>
</feature>
<keyword evidence="8" id="KW-0812">Transmembrane</keyword>
<dbReference type="FunFam" id="3.40.605.10:FF:000004">
    <property type="entry name" value="Aldehyde dehydrogenase"/>
    <property type="match status" value="1"/>
</dbReference>
<dbReference type="InterPro" id="IPR016162">
    <property type="entry name" value="Ald_DH_N"/>
</dbReference>
<keyword evidence="11" id="KW-1185">Reference proteome</keyword>
<dbReference type="PANTHER" id="PTHR43570:SF16">
    <property type="entry name" value="ALDEHYDE DEHYDROGENASE TYPE III, ISOFORM Q"/>
    <property type="match status" value="1"/>
</dbReference>
<reference evidence="11" key="1">
    <citation type="submission" date="2016-10" db="EMBL/GenBank/DDBJ databases">
        <authorList>
            <person name="Varghese N."/>
            <person name="Submissions S."/>
        </authorList>
    </citation>
    <scope>NUCLEOTIDE SEQUENCE [LARGE SCALE GENOMIC DNA]</scope>
    <source>
        <strain evidence="11">CGMCC 1.6854</strain>
    </source>
</reference>
<sequence>MASVVTKEVPGFFMSAKMRCVDFSAGSSYSFVVLMFTFLNLIIQIRYEVSLMKEVSAAGIQQILQNQRTYFATQETKSLTFRMEQLKQLKAGIKKREHEVIDALALDLGKSELESYSTEIGILYEEINFTIKHLKSWAKPKKVKTPVTHVGSKGFIIPEPYGTVLIMAPWNYPFQLALSPLIGAIAAGNTAIIKPSELTPNVSSLLSTLLQKLYLPSYVSAVEGGVHTSQALLEERFDYIFFTGSPAVGKVVMEAASRHLTPVTLELGGKSPVIVHEDANIPLAAKRIVFGKFMNAGQTCIAPDYLLVHSKIKASLIEAIKEVIQAFYGPNPIESPAYSKIVNERHYNRLSGYLKEGMVIYGGERNDSKQKIAPTLIERVKLDSPVMTEEIFGPIFPVLEYTSLEEAIELIHSRPKPLALYVFTENKNTADEVTGRISFGGGCINDTLMHIATPHLPFGGVGESGMGNYHGKASFDTFSHRKSVLKQTNRFDFSFRYPSAKNGLQRVKKLLK</sequence>
<organism evidence="10 11">
    <name type="scientific">Fictibacillus solisalsi</name>
    <dbReference type="NCBI Taxonomy" id="459525"/>
    <lineage>
        <taxon>Bacteria</taxon>
        <taxon>Bacillati</taxon>
        <taxon>Bacillota</taxon>
        <taxon>Bacilli</taxon>
        <taxon>Bacillales</taxon>
        <taxon>Fictibacillaceae</taxon>
        <taxon>Fictibacillus</taxon>
    </lineage>
</organism>
<dbReference type="Proteomes" id="UP000199544">
    <property type="component" value="Unassembled WGS sequence"/>
</dbReference>
<dbReference type="PROSITE" id="PS00070">
    <property type="entry name" value="ALDEHYDE_DEHYDR_CYS"/>
    <property type="match status" value="1"/>
</dbReference>
<dbReference type="InterPro" id="IPR016160">
    <property type="entry name" value="Ald_DH_CS_CYS"/>
</dbReference>
<dbReference type="GO" id="GO:0005737">
    <property type="term" value="C:cytoplasm"/>
    <property type="evidence" value="ECO:0007669"/>
    <property type="project" value="TreeGrafter"/>
</dbReference>